<evidence type="ECO:0000313" key="4">
    <source>
        <dbReference type="Proteomes" id="UP000320735"/>
    </source>
</evidence>
<protein>
    <submittedName>
        <fullName evidence="3">Bifunctional hemolysin/adenylate cyclase</fullName>
    </submittedName>
</protein>
<comment type="caution">
    <text evidence="3">The sequence shown here is derived from an EMBL/GenBank/DDBJ whole genome shotgun (WGS) entry which is preliminary data.</text>
</comment>
<dbReference type="EMBL" id="SJPP01000001">
    <property type="protein sequence ID" value="TWU14931.1"/>
    <property type="molecule type" value="Genomic_DNA"/>
</dbReference>
<dbReference type="InterPro" id="IPR001343">
    <property type="entry name" value="Hemolysn_Ca-bd"/>
</dbReference>
<dbReference type="Pfam" id="PF00353">
    <property type="entry name" value="HemolysinCabind"/>
    <property type="match status" value="2"/>
</dbReference>
<dbReference type="SUPFAM" id="SSF51120">
    <property type="entry name" value="beta-Roll"/>
    <property type="match status" value="1"/>
</dbReference>
<dbReference type="PANTHER" id="PTHR38340:SF1">
    <property type="entry name" value="S-LAYER PROTEIN"/>
    <property type="match status" value="1"/>
</dbReference>
<organism evidence="3 4">
    <name type="scientific">Symmachiella macrocystis</name>
    <dbReference type="NCBI Taxonomy" id="2527985"/>
    <lineage>
        <taxon>Bacteria</taxon>
        <taxon>Pseudomonadati</taxon>
        <taxon>Planctomycetota</taxon>
        <taxon>Planctomycetia</taxon>
        <taxon>Planctomycetales</taxon>
        <taxon>Planctomycetaceae</taxon>
        <taxon>Symmachiella</taxon>
    </lineage>
</organism>
<name>A0A5C6BTX2_9PLAN</name>
<evidence type="ECO:0000256" key="1">
    <source>
        <dbReference type="ARBA" id="ARBA00004613"/>
    </source>
</evidence>
<reference evidence="3 4" key="1">
    <citation type="submission" date="2019-02" db="EMBL/GenBank/DDBJ databases">
        <title>Deep-cultivation of Planctomycetes and their phenomic and genomic characterization uncovers novel biology.</title>
        <authorList>
            <person name="Wiegand S."/>
            <person name="Jogler M."/>
            <person name="Boedeker C."/>
            <person name="Pinto D."/>
            <person name="Vollmers J."/>
            <person name="Rivas-Marin E."/>
            <person name="Kohn T."/>
            <person name="Peeters S.H."/>
            <person name="Heuer A."/>
            <person name="Rast P."/>
            <person name="Oberbeckmann S."/>
            <person name="Bunk B."/>
            <person name="Jeske O."/>
            <person name="Meyerdierks A."/>
            <person name="Storesund J.E."/>
            <person name="Kallscheuer N."/>
            <person name="Luecker S."/>
            <person name="Lage O.M."/>
            <person name="Pohl T."/>
            <person name="Merkel B.J."/>
            <person name="Hornburger P."/>
            <person name="Mueller R.-W."/>
            <person name="Bruemmer F."/>
            <person name="Labrenz M."/>
            <person name="Spormann A.M."/>
            <person name="Op Den Camp H."/>
            <person name="Overmann J."/>
            <person name="Amann R."/>
            <person name="Jetten M.S.M."/>
            <person name="Mascher T."/>
            <person name="Medema M.H."/>
            <person name="Devos D.P."/>
            <person name="Kaster A.-K."/>
            <person name="Ovreas L."/>
            <person name="Rohde M."/>
            <person name="Galperin M.Y."/>
            <person name="Jogler C."/>
        </authorList>
    </citation>
    <scope>NUCLEOTIDE SEQUENCE [LARGE SCALE GENOMIC DNA]</scope>
    <source>
        <strain evidence="3 4">CA54</strain>
    </source>
</reference>
<dbReference type="Proteomes" id="UP000320735">
    <property type="component" value="Unassembled WGS sequence"/>
</dbReference>
<dbReference type="OrthoDB" id="9757536at2"/>
<keyword evidence="2" id="KW-0964">Secreted</keyword>
<sequence>MFGENGDDLIIGLEGNDWLAGGQGNDLLKGGYGNDTLLGNLGVDHLYGEQGTDYIKGQDGNDYLNGGADGSRDHMWGGTGADTFKQYWHFGASYGYRPFMIGYQEETIYDFNGLAGDRYT</sequence>
<dbReference type="InterPro" id="IPR011049">
    <property type="entry name" value="Serralysin-like_metalloprot_C"/>
</dbReference>
<gene>
    <name evidence="3" type="primary">cya_5</name>
    <name evidence="3" type="ORF">CA54_38010</name>
</gene>
<dbReference type="InterPro" id="IPR050557">
    <property type="entry name" value="RTX_toxin/Mannuronan_C5-epim"/>
</dbReference>
<comment type="subcellular location">
    <subcellularLocation>
        <location evidence="1">Secreted</location>
    </subcellularLocation>
</comment>
<dbReference type="Gene3D" id="2.150.10.10">
    <property type="entry name" value="Serralysin-like metalloprotease, C-terminal"/>
    <property type="match status" value="2"/>
</dbReference>
<evidence type="ECO:0000256" key="2">
    <source>
        <dbReference type="ARBA" id="ARBA00022525"/>
    </source>
</evidence>
<dbReference type="PANTHER" id="PTHR38340">
    <property type="entry name" value="S-LAYER PROTEIN"/>
    <property type="match status" value="1"/>
</dbReference>
<keyword evidence="4" id="KW-1185">Reference proteome</keyword>
<dbReference type="PRINTS" id="PR00313">
    <property type="entry name" value="CABNDNGRPT"/>
</dbReference>
<dbReference type="AlphaFoldDB" id="A0A5C6BTX2"/>
<dbReference type="InterPro" id="IPR018511">
    <property type="entry name" value="Hemolysin-typ_Ca-bd_CS"/>
</dbReference>
<dbReference type="GO" id="GO:0005576">
    <property type="term" value="C:extracellular region"/>
    <property type="evidence" value="ECO:0007669"/>
    <property type="project" value="UniProtKB-SubCell"/>
</dbReference>
<proteinExistence type="predicted"/>
<accession>A0A5C6BTX2</accession>
<evidence type="ECO:0000313" key="3">
    <source>
        <dbReference type="EMBL" id="TWU14931.1"/>
    </source>
</evidence>
<dbReference type="PROSITE" id="PS00330">
    <property type="entry name" value="HEMOLYSIN_CALCIUM"/>
    <property type="match status" value="1"/>
</dbReference>
<dbReference type="GO" id="GO:0005509">
    <property type="term" value="F:calcium ion binding"/>
    <property type="evidence" value="ECO:0007669"/>
    <property type="project" value="InterPro"/>
</dbReference>